<keyword evidence="3" id="KW-1185">Reference proteome</keyword>
<accession>W9R089</accession>
<organism evidence="2 3">
    <name type="scientific">Morus notabilis</name>
    <dbReference type="NCBI Taxonomy" id="981085"/>
    <lineage>
        <taxon>Eukaryota</taxon>
        <taxon>Viridiplantae</taxon>
        <taxon>Streptophyta</taxon>
        <taxon>Embryophyta</taxon>
        <taxon>Tracheophyta</taxon>
        <taxon>Spermatophyta</taxon>
        <taxon>Magnoliopsida</taxon>
        <taxon>eudicotyledons</taxon>
        <taxon>Gunneridae</taxon>
        <taxon>Pentapetalae</taxon>
        <taxon>rosids</taxon>
        <taxon>fabids</taxon>
        <taxon>Rosales</taxon>
        <taxon>Moraceae</taxon>
        <taxon>Moreae</taxon>
        <taxon>Morus</taxon>
    </lineage>
</organism>
<feature type="region of interest" description="Disordered" evidence="1">
    <location>
        <begin position="1"/>
        <end position="22"/>
    </location>
</feature>
<proteinExistence type="predicted"/>
<sequence length="92" mass="10574">MAEIFDERVDWKGHPRSERPGINGEVTEKRMAHSKVFIRKKVLEPSSVNTLVLKCFLNISISSFRHLRIGRERGLSGSPLIETKRKSVRDSK</sequence>
<reference evidence="3" key="1">
    <citation type="submission" date="2013-01" db="EMBL/GenBank/DDBJ databases">
        <title>Draft Genome Sequence of a Mulberry Tree, Morus notabilis C.K. Schneid.</title>
        <authorList>
            <person name="He N."/>
            <person name="Zhao S."/>
        </authorList>
    </citation>
    <scope>NUCLEOTIDE SEQUENCE</scope>
</reference>
<evidence type="ECO:0000313" key="2">
    <source>
        <dbReference type="EMBL" id="EXB31260.1"/>
    </source>
</evidence>
<dbReference type="Proteomes" id="UP000030645">
    <property type="component" value="Unassembled WGS sequence"/>
</dbReference>
<dbReference type="AlphaFoldDB" id="W9R089"/>
<dbReference type="EMBL" id="KE343505">
    <property type="protein sequence ID" value="EXB31260.1"/>
    <property type="molecule type" value="Genomic_DNA"/>
</dbReference>
<evidence type="ECO:0000256" key="1">
    <source>
        <dbReference type="SAM" id="MobiDB-lite"/>
    </source>
</evidence>
<protein>
    <submittedName>
        <fullName evidence="2">Uncharacterized protein</fullName>
    </submittedName>
</protein>
<evidence type="ECO:0000313" key="3">
    <source>
        <dbReference type="Proteomes" id="UP000030645"/>
    </source>
</evidence>
<gene>
    <name evidence="2" type="ORF">L484_014744</name>
</gene>
<feature type="compositionally biased region" description="Basic and acidic residues" evidence="1">
    <location>
        <begin position="1"/>
        <end position="19"/>
    </location>
</feature>
<name>W9R089_9ROSA</name>